<reference evidence="3 4" key="1">
    <citation type="submission" date="2018-05" db="EMBL/GenBank/DDBJ databases">
        <title>Acuticoccus sediminis sp. nov., isolated from deep-sea sediment of Indian Ocean.</title>
        <authorList>
            <person name="Liu X."/>
            <person name="Lai Q."/>
            <person name="Du Y."/>
            <person name="Sun F."/>
            <person name="Zhang X."/>
            <person name="Wang S."/>
            <person name="Shao Z."/>
        </authorList>
    </citation>
    <scope>NUCLEOTIDE SEQUENCE [LARGE SCALE GENOMIC DNA]</scope>
    <source>
        <strain evidence="3 4">PTG4-2</strain>
    </source>
</reference>
<protein>
    <recommendedName>
        <fullName evidence="2">Glycosyltransferase 2-like domain-containing protein</fullName>
    </recommendedName>
</protein>
<evidence type="ECO:0000313" key="3">
    <source>
        <dbReference type="EMBL" id="RAH98975.1"/>
    </source>
</evidence>
<feature type="domain" description="Glycosyltransferase 2-like" evidence="2">
    <location>
        <begin position="332"/>
        <end position="508"/>
    </location>
</feature>
<dbReference type="CDD" id="cd04186">
    <property type="entry name" value="GT_2_like_c"/>
    <property type="match status" value="1"/>
</dbReference>
<keyword evidence="4" id="KW-1185">Reference proteome</keyword>
<dbReference type="InterPro" id="IPR029044">
    <property type="entry name" value="Nucleotide-diphossugar_trans"/>
</dbReference>
<comment type="caution">
    <text evidence="3">The sequence shown here is derived from an EMBL/GenBank/DDBJ whole genome shotgun (WGS) entry which is preliminary data.</text>
</comment>
<feature type="region of interest" description="Disordered" evidence="1">
    <location>
        <begin position="143"/>
        <end position="167"/>
    </location>
</feature>
<accession>A0A8B2NLK3</accession>
<dbReference type="SUPFAM" id="SSF53448">
    <property type="entry name" value="Nucleotide-diphospho-sugar transferases"/>
    <property type="match status" value="1"/>
</dbReference>
<dbReference type="PANTHER" id="PTHR43179">
    <property type="entry name" value="RHAMNOSYLTRANSFERASE WBBL"/>
    <property type="match status" value="1"/>
</dbReference>
<gene>
    <name evidence="3" type="ORF">DLJ53_25440</name>
</gene>
<feature type="region of interest" description="Disordered" evidence="1">
    <location>
        <begin position="11"/>
        <end position="45"/>
    </location>
</feature>
<dbReference type="EMBL" id="QHHQ01000006">
    <property type="protein sequence ID" value="RAH98975.1"/>
    <property type="molecule type" value="Genomic_DNA"/>
</dbReference>
<dbReference type="Pfam" id="PF00535">
    <property type="entry name" value="Glycos_transf_2"/>
    <property type="match status" value="1"/>
</dbReference>
<evidence type="ECO:0000313" key="4">
    <source>
        <dbReference type="Proteomes" id="UP000249590"/>
    </source>
</evidence>
<dbReference type="Gene3D" id="3.90.550.10">
    <property type="entry name" value="Spore Coat Polysaccharide Biosynthesis Protein SpsA, Chain A"/>
    <property type="match status" value="1"/>
</dbReference>
<organism evidence="3 4">
    <name type="scientific">Acuticoccus sediminis</name>
    <dbReference type="NCBI Taxonomy" id="2184697"/>
    <lineage>
        <taxon>Bacteria</taxon>
        <taxon>Pseudomonadati</taxon>
        <taxon>Pseudomonadota</taxon>
        <taxon>Alphaproteobacteria</taxon>
        <taxon>Hyphomicrobiales</taxon>
        <taxon>Amorphaceae</taxon>
        <taxon>Acuticoccus</taxon>
    </lineage>
</organism>
<evidence type="ECO:0000256" key="1">
    <source>
        <dbReference type="SAM" id="MobiDB-lite"/>
    </source>
</evidence>
<dbReference type="AlphaFoldDB" id="A0A8B2NLK3"/>
<name>A0A8B2NLK3_9HYPH</name>
<sequence length="608" mass="65363">MSHAARWIVHERVSSRPGRRRTRPGGVRASLQRRPSLTASAGHREAATAAHEACARLAPRAVTRLALPLPAGTWRVALAADGAVGLAAVTALGAIRVRIHAGAAVIALDAPIDGFDVWPLDEPVADVKAVAVPLPPWDTLTPDWRLGPVRQPPRAETAPRTRPETPAGWTGVRIAEAEAVTVAGNRFAVAENGILSLELTPPRGPGPVLVTGEFRDETGAPAWVEPQVLAVDAASPRTRLAAMRREAGATHSAVVHLSGTTPRLLLRPREYAGTVVIDRLVLRPLSPPERAARAGARLAREAASRWQVPRVGGGRAARTPRHPARAAAPAVTVVTATRDAPHHLTRFLATIRATDYPGVQLVLVDNGSRDAEALRLLAEAEGRGATVLRDERPFNFAALNNLGARSAAGDILVFANNDIEFTEPGWLHALVEAVEAPGVGVAGARLLYPDGRVQHAGLVLAGEARVRHAERFLSGRAPGYQGRQRRRSEVVGVTGALMAIRRSLFDALGGFDAARYAVLFNDVDLCLRVRARGLANVLVPGSLALHHESATIGQRRTTGLFARGGEIWQYERAVEGHRFRQDWADMLDADPFYPPQFDPLDARFRRRV</sequence>
<dbReference type="Proteomes" id="UP000249590">
    <property type="component" value="Unassembled WGS sequence"/>
</dbReference>
<evidence type="ECO:0000259" key="2">
    <source>
        <dbReference type="Pfam" id="PF00535"/>
    </source>
</evidence>
<dbReference type="PANTHER" id="PTHR43179:SF7">
    <property type="entry name" value="RHAMNOSYLTRANSFERASE WBBL"/>
    <property type="match status" value="1"/>
</dbReference>
<dbReference type="InterPro" id="IPR001173">
    <property type="entry name" value="Glyco_trans_2-like"/>
</dbReference>
<proteinExistence type="predicted"/>